<dbReference type="AlphaFoldDB" id="A0A6A0ALY0"/>
<comment type="caution">
    <text evidence="1">The sequence shown here is derived from an EMBL/GenBank/DDBJ whole genome shotgun (WGS) entry which is preliminary data.</text>
</comment>
<feature type="non-terminal residue" evidence="1">
    <location>
        <position position="1"/>
    </location>
</feature>
<dbReference type="Proteomes" id="UP000485058">
    <property type="component" value="Unassembled WGS sequence"/>
</dbReference>
<feature type="non-terminal residue" evidence="1">
    <location>
        <position position="36"/>
    </location>
</feature>
<gene>
    <name evidence="1" type="ORF">HaLaN_32078</name>
</gene>
<evidence type="ECO:0000313" key="1">
    <source>
        <dbReference type="EMBL" id="GFH32797.1"/>
    </source>
</evidence>
<proteinExistence type="predicted"/>
<evidence type="ECO:0000313" key="2">
    <source>
        <dbReference type="Proteomes" id="UP000485058"/>
    </source>
</evidence>
<keyword evidence="2" id="KW-1185">Reference proteome</keyword>
<accession>A0A6A0ALY0</accession>
<reference evidence="1 2" key="1">
    <citation type="submission" date="2020-02" db="EMBL/GenBank/DDBJ databases">
        <title>Draft genome sequence of Haematococcus lacustris strain NIES-144.</title>
        <authorList>
            <person name="Morimoto D."/>
            <person name="Nakagawa S."/>
            <person name="Yoshida T."/>
            <person name="Sawayama S."/>
        </authorList>
    </citation>
    <scope>NUCLEOTIDE SEQUENCE [LARGE SCALE GENOMIC DNA]</scope>
    <source>
        <strain evidence="1 2">NIES-144</strain>
    </source>
</reference>
<name>A0A6A0ALY0_HAELA</name>
<sequence length="36" mass="3890">SHILELALDIAAGMAHTPANVLLRISEDKVSRFTAK</sequence>
<dbReference type="EMBL" id="BLLF01007149">
    <property type="protein sequence ID" value="GFH32797.1"/>
    <property type="molecule type" value="Genomic_DNA"/>
</dbReference>
<protein>
    <submittedName>
        <fullName evidence="1">Uncharacterized protein</fullName>
    </submittedName>
</protein>
<organism evidence="1 2">
    <name type="scientific">Haematococcus lacustris</name>
    <name type="common">Green alga</name>
    <name type="synonym">Haematococcus pluvialis</name>
    <dbReference type="NCBI Taxonomy" id="44745"/>
    <lineage>
        <taxon>Eukaryota</taxon>
        <taxon>Viridiplantae</taxon>
        <taxon>Chlorophyta</taxon>
        <taxon>core chlorophytes</taxon>
        <taxon>Chlorophyceae</taxon>
        <taxon>CS clade</taxon>
        <taxon>Chlamydomonadales</taxon>
        <taxon>Haematococcaceae</taxon>
        <taxon>Haematococcus</taxon>
    </lineage>
</organism>